<feature type="transmembrane region" description="Helical" evidence="6">
    <location>
        <begin position="23"/>
        <end position="55"/>
    </location>
</feature>
<keyword evidence="5 6" id="KW-0472">Membrane</keyword>
<dbReference type="Proteomes" id="UP000195137">
    <property type="component" value="Unassembled WGS sequence"/>
</dbReference>
<feature type="transmembrane region" description="Helical" evidence="6">
    <location>
        <begin position="105"/>
        <end position="124"/>
    </location>
</feature>
<reference evidence="7 8" key="1">
    <citation type="submission" date="2016-12" db="EMBL/GenBank/DDBJ databases">
        <title>Discovery of methanogenic haloarchaea.</title>
        <authorList>
            <person name="Sorokin D.Y."/>
            <person name="Makarova K.S."/>
            <person name="Abbas B."/>
            <person name="Ferrer M."/>
            <person name="Golyshin P.N."/>
        </authorList>
    </citation>
    <scope>NUCLEOTIDE SEQUENCE [LARGE SCALE GENOMIC DNA]</scope>
    <source>
        <strain evidence="7">AMET1</strain>
    </source>
</reference>
<evidence type="ECO:0000256" key="3">
    <source>
        <dbReference type="ARBA" id="ARBA00022692"/>
    </source>
</evidence>
<keyword evidence="3 6" id="KW-0812">Transmembrane</keyword>
<keyword evidence="8" id="KW-1185">Reference proteome</keyword>
<dbReference type="PANTHER" id="PTHR34857:SF2">
    <property type="entry name" value="SLL0384 PROTEIN"/>
    <property type="match status" value="1"/>
</dbReference>
<evidence type="ECO:0000256" key="4">
    <source>
        <dbReference type="ARBA" id="ARBA00022989"/>
    </source>
</evidence>
<accession>A0A1Y3GD79</accession>
<proteinExistence type="predicted"/>
<dbReference type="RefSeq" id="WP_086637562.1">
    <property type="nucleotide sequence ID" value="NZ_MRZU01000004.1"/>
</dbReference>
<feature type="transmembrane region" description="Helical" evidence="6">
    <location>
        <begin position="67"/>
        <end position="85"/>
    </location>
</feature>
<evidence type="ECO:0000256" key="6">
    <source>
        <dbReference type="SAM" id="Phobius"/>
    </source>
</evidence>
<dbReference type="CDD" id="cd16914">
    <property type="entry name" value="EcfT"/>
    <property type="match status" value="1"/>
</dbReference>
<evidence type="ECO:0000256" key="5">
    <source>
        <dbReference type="ARBA" id="ARBA00023136"/>
    </source>
</evidence>
<organism evidence="7 8">
    <name type="scientific">Methanonatronarchaeum thermophilum</name>
    <dbReference type="NCBI Taxonomy" id="1927129"/>
    <lineage>
        <taxon>Archaea</taxon>
        <taxon>Methanobacteriati</taxon>
        <taxon>Methanobacteriota</taxon>
        <taxon>Methanonatronarchaeia</taxon>
        <taxon>Methanonatronarchaeales</taxon>
        <taxon>Methanonatronarchaeaceae</taxon>
        <taxon>Methanonatronarchaeum</taxon>
    </lineage>
</organism>
<keyword evidence="2" id="KW-1003">Cell membrane</keyword>
<gene>
    <name evidence="7" type="ORF">AMET1_1184</name>
</gene>
<dbReference type="NCBIfam" id="TIGR02454">
    <property type="entry name" value="ECF_T_CbiQ"/>
    <property type="match status" value="1"/>
</dbReference>
<dbReference type="InterPro" id="IPR012809">
    <property type="entry name" value="ECF_CbiQ"/>
</dbReference>
<comment type="caution">
    <text evidence="7">The sequence shown here is derived from an EMBL/GenBank/DDBJ whole genome shotgun (WGS) entry which is preliminary data.</text>
</comment>
<evidence type="ECO:0000313" key="8">
    <source>
        <dbReference type="Proteomes" id="UP000195137"/>
    </source>
</evidence>
<keyword evidence="4 6" id="KW-1133">Transmembrane helix</keyword>
<dbReference type="OrthoDB" id="51610at2157"/>
<dbReference type="InterPro" id="IPR003339">
    <property type="entry name" value="ABC/ECF_trnsptr_transmembrane"/>
</dbReference>
<evidence type="ECO:0000256" key="1">
    <source>
        <dbReference type="ARBA" id="ARBA00004651"/>
    </source>
</evidence>
<sequence>MKNKNLYINGNTFLHNFNPKTKIISTLILITSIVLLQNLIALTIALTLIIGIITLSKLPIKKLIKRLKWIFLFAAAIFLFVPFFTAGDPVFTILFLTATYEGLTMASIISLKMISIMTLSLTIIMTTKIEEILRALNELGIPQTFIEIFFLTYKYIFVIYEETEKSMMSAKARGYKPKAKPSKLKILGNIIGMIFVRSYDRSQRVHKAMMARGYRGTMTTTINNKINLTNKDILLSFSTIILAITLHLI</sequence>
<dbReference type="PANTHER" id="PTHR34857">
    <property type="entry name" value="SLL0384 PROTEIN"/>
    <property type="match status" value="1"/>
</dbReference>
<dbReference type="GO" id="GO:0006824">
    <property type="term" value="P:cobalt ion transport"/>
    <property type="evidence" value="ECO:0007669"/>
    <property type="project" value="InterPro"/>
</dbReference>
<name>A0A1Y3GD79_9EURY</name>
<dbReference type="AlphaFoldDB" id="A0A1Y3GD79"/>
<dbReference type="InterPro" id="IPR051611">
    <property type="entry name" value="ECF_transporter_component"/>
</dbReference>
<protein>
    <submittedName>
        <fullName evidence="7">Energy-coupling factor transporter transmembrane protein EcfT</fullName>
    </submittedName>
</protein>
<dbReference type="EMBL" id="MRZU01000004">
    <property type="protein sequence ID" value="OUJ18273.1"/>
    <property type="molecule type" value="Genomic_DNA"/>
</dbReference>
<evidence type="ECO:0000256" key="2">
    <source>
        <dbReference type="ARBA" id="ARBA00022475"/>
    </source>
</evidence>
<comment type="subcellular location">
    <subcellularLocation>
        <location evidence="1">Cell membrane</location>
        <topology evidence="1">Multi-pass membrane protein</topology>
    </subcellularLocation>
</comment>
<dbReference type="Pfam" id="PF02361">
    <property type="entry name" value="CbiQ"/>
    <property type="match status" value="1"/>
</dbReference>
<dbReference type="GO" id="GO:0043190">
    <property type="term" value="C:ATP-binding cassette (ABC) transporter complex"/>
    <property type="evidence" value="ECO:0007669"/>
    <property type="project" value="InterPro"/>
</dbReference>
<evidence type="ECO:0000313" key="7">
    <source>
        <dbReference type="EMBL" id="OUJ18273.1"/>
    </source>
</evidence>